<organism evidence="3 4">
    <name type="scientific">Actinomadura montaniterrae</name>
    <dbReference type="NCBI Taxonomy" id="1803903"/>
    <lineage>
        <taxon>Bacteria</taxon>
        <taxon>Bacillati</taxon>
        <taxon>Actinomycetota</taxon>
        <taxon>Actinomycetes</taxon>
        <taxon>Streptosporangiales</taxon>
        <taxon>Thermomonosporaceae</taxon>
        <taxon>Actinomadura</taxon>
    </lineage>
</organism>
<comment type="caution">
    <text evidence="3">The sequence shown here is derived from an EMBL/GenBank/DDBJ whole genome shotgun (WGS) entry which is preliminary data.</text>
</comment>
<reference evidence="3 4" key="1">
    <citation type="submission" date="2019-09" db="EMBL/GenBank/DDBJ databases">
        <title>Actinomadura physcomitrii sp. nov., a novel actinomycete isolated from moss [Physcomitrium sphaericum (Ludw) Fuernr].</title>
        <authorList>
            <person name="Liu C."/>
            <person name="Zhuang X."/>
        </authorList>
    </citation>
    <scope>NUCLEOTIDE SEQUENCE [LARGE SCALE GENOMIC DNA]</scope>
    <source>
        <strain evidence="3 4">CYP1-1B</strain>
    </source>
</reference>
<gene>
    <name evidence="3" type="ORF">F9B16_05185</name>
</gene>
<name>A0A6L3W846_9ACTN</name>
<evidence type="ECO:0000259" key="2">
    <source>
        <dbReference type="Pfam" id="PF22181"/>
    </source>
</evidence>
<dbReference type="Pfam" id="PF22181">
    <property type="entry name" value="TarS_linker"/>
    <property type="match status" value="1"/>
</dbReference>
<dbReference type="GO" id="GO:0016758">
    <property type="term" value="F:hexosyltransferase activity"/>
    <property type="evidence" value="ECO:0007669"/>
    <property type="project" value="UniProtKB-ARBA"/>
</dbReference>
<dbReference type="SUPFAM" id="SSF53448">
    <property type="entry name" value="Nucleotide-diphospho-sugar transferases"/>
    <property type="match status" value="1"/>
</dbReference>
<dbReference type="InterPro" id="IPR054028">
    <property type="entry name" value="TarS/TarP_linker"/>
</dbReference>
<evidence type="ECO:0000313" key="3">
    <source>
        <dbReference type="EMBL" id="KAB2388131.1"/>
    </source>
</evidence>
<dbReference type="OrthoDB" id="2676521at2"/>
<dbReference type="Pfam" id="PF00535">
    <property type="entry name" value="Glycos_transf_2"/>
    <property type="match status" value="1"/>
</dbReference>
<feature type="domain" description="TarS/TarP linker" evidence="2">
    <location>
        <begin position="226"/>
        <end position="321"/>
    </location>
</feature>
<evidence type="ECO:0000313" key="4">
    <source>
        <dbReference type="Proteomes" id="UP000483004"/>
    </source>
</evidence>
<sequence length="663" mass="71089">MTTPKVSVIVPVYNCRTSVAGTLRSVFEQTIAPELVEVVAVDDGSTDGSGAELDRLAAAEPRLTVVHQPNSGGPGGPRNTGIERARGEYLFFLDADDRLGPEALERMCALADEQGTDIVVGNYVGVGRGAARFRENIAKVSVDDPEIDVFTRSLTAQKLFRRELVEANGIRFPEGLLSGEDKVFAVHAYLHASGVSVIADYDCYYLVERDDGTSIMQTGGASSEDYYAKAARPLLEMVVAHRRPGPVRDRMLLRLFTRDVLHRIKAHRYLEDSAEYRRQTRDGVRGLCEDFLTPAVLMRMPPRLRLIAHCVRSGHDELLTRIVEAILAPGPVPVVVDKDRAYEVYPGFREPSAAIPDAYFDATDRLRTERSLTGLDWDGGSLRLAGSAVIARVDPGAQSLALLLRHRGSGAERRLPVEGGVGGFAAGIAASGGSDGGASEGPLEAGIWDLYAEITTDRLVKEGRLGADRAEGVALPPERFVASARGAAAVEPFFTREYGNLSFTVRPGAAGLARLVALDGIGWDGDGRLLVRGRVPAAPGAHAHVRVGLALDRRGGGESRRGEARVGEDGDAVAFTASVDPRGLSSGRWDAWLELAVGGDTTRIRVPMAEAGRSAAVACAPFGMRRARYYRTGGGNLAVEVVPGKVPAMARSARRRLGGRGRR</sequence>
<dbReference type="InterPro" id="IPR029044">
    <property type="entry name" value="Nucleotide-diphossugar_trans"/>
</dbReference>
<dbReference type="CDD" id="cd00761">
    <property type="entry name" value="Glyco_tranf_GTA_type"/>
    <property type="match status" value="1"/>
</dbReference>
<proteinExistence type="predicted"/>
<accession>A0A6L3W846</accession>
<dbReference type="PANTHER" id="PTHR22916:SF3">
    <property type="entry name" value="UDP-GLCNAC:BETAGAL BETA-1,3-N-ACETYLGLUCOSAMINYLTRANSFERASE-LIKE PROTEIN 1"/>
    <property type="match status" value="1"/>
</dbReference>
<evidence type="ECO:0000259" key="1">
    <source>
        <dbReference type="Pfam" id="PF00535"/>
    </source>
</evidence>
<keyword evidence="4" id="KW-1185">Reference proteome</keyword>
<dbReference type="InterPro" id="IPR001173">
    <property type="entry name" value="Glyco_trans_2-like"/>
</dbReference>
<dbReference type="Proteomes" id="UP000483004">
    <property type="component" value="Unassembled WGS sequence"/>
</dbReference>
<keyword evidence="3" id="KW-0808">Transferase</keyword>
<protein>
    <submittedName>
        <fullName evidence="3">Glycosyltransferase family 2 protein</fullName>
    </submittedName>
</protein>
<dbReference type="Gene3D" id="3.90.550.10">
    <property type="entry name" value="Spore Coat Polysaccharide Biosynthesis Protein SpsA, Chain A"/>
    <property type="match status" value="1"/>
</dbReference>
<dbReference type="AlphaFoldDB" id="A0A6L3W846"/>
<feature type="domain" description="Glycosyltransferase 2-like" evidence="1">
    <location>
        <begin position="7"/>
        <end position="137"/>
    </location>
</feature>
<dbReference type="EMBL" id="WBMR01000008">
    <property type="protein sequence ID" value="KAB2388131.1"/>
    <property type="molecule type" value="Genomic_DNA"/>
</dbReference>
<dbReference type="RefSeq" id="WP_151538663.1">
    <property type="nucleotide sequence ID" value="NZ_WBMR01000008.1"/>
</dbReference>
<dbReference type="PANTHER" id="PTHR22916">
    <property type="entry name" value="GLYCOSYLTRANSFERASE"/>
    <property type="match status" value="1"/>
</dbReference>